<dbReference type="CDD" id="cd06171">
    <property type="entry name" value="Sigma70_r4"/>
    <property type="match status" value="1"/>
</dbReference>
<evidence type="ECO:0000313" key="8">
    <source>
        <dbReference type="EMBL" id="WXA90633.1"/>
    </source>
</evidence>
<dbReference type="Gene3D" id="1.10.1740.10">
    <property type="match status" value="1"/>
</dbReference>
<evidence type="ECO:0000256" key="4">
    <source>
        <dbReference type="ARBA" id="ARBA00023163"/>
    </source>
</evidence>
<dbReference type="InterPro" id="IPR013249">
    <property type="entry name" value="RNA_pol_sigma70_r4_t2"/>
</dbReference>
<sequence>MAAPEPFTQVLEQALVLDRLRAFVVRRVEPSAAADVLQDIWIRLQRGAANVRDRERFTGWMYRVARSAIADHREDRRRHAPAPSETTDVEAPAAEADDDALVLACARSVRGIVEQLPAKYRDVLMLTELEQLSYVEVGARLGISLAAVKSRVLRGRIKLRAAFERCCRVVLDRRGTLIACERRSACASRPC</sequence>
<feature type="region of interest" description="Disordered" evidence="5">
    <location>
        <begin position="73"/>
        <end position="92"/>
    </location>
</feature>
<evidence type="ECO:0000256" key="3">
    <source>
        <dbReference type="ARBA" id="ARBA00023082"/>
    </source>
</evidence>
<dbReference type="InterPro" id="IPR036388">
    <property type="entry name" value="WH-like_DNA-bd_sf"/>
</dbReference>
<dbReference type="InterPro" id="IPR013325">
    <property type="entry name" value="RNA_pol_sigma_r2"/>
</dbReference>
<dbReference type="EMBL" id="CP089982">
    <property type="protein sequence ID" value="WXA90633.1"/>
    <property type="molecule type" value="Genomic_DNA"/>
</dbReference>
<evidence type="ECO:0000259" key="7">
    <source>
        <dbReference type="Pfam" id="PF08281"/>
    </source>
</evidence>
<evidence type="ECO:0000256" key="5">
    <source>
        <dbReference type="SAM" id="MobiDB-lite"/>
    </source>
</evidence>
<dbReference type="Pfam" id="PF08281">
    <property type="entry name" value="Sigma70_r4_2"/>
    <property type="match status" value="1"/>
</dbReference>
<dbReference type="InterPro" id="IPR014284">
    <property type="entry name" value="RNA_pol_sigma-70_dom"/>
</dbReference>
<keyword evidence="2" id="KW-0805">Transcription regulation</keyword>
<dbReference type="PANTHER" id="PTHR43133:SF62">
    <property type="entry name" value="RNA POLYMERASE SIGMA FACTOR SIGZ"/>
    <property type="match status" value="1"/>
</dbReference>
<dbReference type="InterPro" id="IPR013324">
    <property type="entry name" value="RNA_pol_sigma_r3/r4-like"/>
</dbReference>
<dbReference type="RefSeq" id="WP_394841251.1">
    <property type="nucleotide sequence ID" value="NZ_CP089982.1"/>
</dbReference>
<dbReference type="Gene3D" id="1.10.10.10">
    <property type="entry name" value="Winged helix-like DNA-binding domain superfamily/Winged helix DNA-binding domain"/>
    <property type="match status" value="1"/>
</dbReference>
<dbReference type="Pfam" id="PF04542">
    <property type="entry name" value="Sigma70_r2"/>
    <property type="match status" value="1"/>
</dbReference>
<name>A0ABZ2JVY5_9BACT</name>
<feature type="domain" description="RNA polymerase sigma-70 region 2" evidence="6">
    <location>
        <begin position="17"/>
        <end position="78"/>
    </location>
</feature>
<protein>
    <submittedName>
        <fullName evidence="8">Sigma-70 family RNA polymerase sigma factor</fullName>
    </submittedName>
</protein>
<keyword evidence="4" id="KW-0804">Transcription</keyword>
<feature type="domain" description="RNA polymerase sigma factor 70 region 4 type 2" evidence="7">
    <location>
        <begin position="109"/>
        <end position="159"/>
    </location>
</feature>
<evidence type="ECO:0000256" key="1">
    <source>
        <dbReference type="ARBA" id="ARBA00010641"/>
    </source>
</evidence>
<dbReference type="InterPro" id="IPR039425">
    <property type="entry name" value="RNA_pol_sigma-70-like"/>
</dbReference>
<dbReference type="InterPro" id="IPR007627">
    <property type="entry name" value="RNA_pol_sigma70_r2"/>
</dbReference>
<accession>A0ABZ2JVY5</accession>
<comment type="similarity">
    <text evidence="1">Belongs to the sigma-70 factor family. ECF subfamily.</text>
</comment>
<gene>
    <name evidence="8" type="ORF">LZC95_29800</name>
</gene>
<dbReference type="Proteomes" id="UP001379533">
    <property type="component" value="Chromosome"/>
</dbReference>
<evidence type="ECO:0000313" key="9">
    <source>
        <dbReference type="Proteomes" id="UP001379533"/>
    </source>
</evidence>
<dbReference type="NCBIfam" id="TIGR02937">
    <property type="entry name" value="sigma70-ECF"/>
    <property type="match status" value="1"/>
</dbReference>
<organism evidence="8 9">
    <name type="scientific">Pendulispora brunnea</name>
    <dbReference type="NCBI Taxonomy" id="2905690"/>
    <lineage>
        <taxon>Bacteria</taxon>
        <taxon>Pseudomonadati</taxon>
        <taxon>Myxococcota</taxon>
        <taxon>Myxococcia</taxon>
        <taxon>Myxococcales</taxon>
        <taxon>Sorangiineae</taxon>
        <taxon>Pendulisporaceae</taxon>
        <taxon>Pendulispora</taxon>
    </lineage>
</organism>
<proteinExistence type="inferred from homology"/>
<dbReference type="SUPFAM" id="SSF88659">
    <property type="entry name" value="Sigma3 and sigma4 domains of RNA polymerase sigma factors"/>
    <property type="match status" value="1"/>
</dbReference>
<evidence type="ECO:0000259" key="6">
    <source>
        <dbReference type="Pfam" id="PF04542"/>
    </source>
</evidence>
<reference evidence="8 9" key="1">
    <citation type="submission" date="2021-12" db="EMBL/GenBank/DDBJ databases">
        <title>Discovery of the Pendulisporaceae a myxobacterial family with distinct sporulation behavior and unique specialized metabolism.</title>
        <authorList>
            <person name="Garcia R."/>
            <person name="Popoff A."/>
            <person name="Bader C.D."/>
            <person name="Loehr J."/>
            <person name="Walesch S."/>
            <person name="Walt C."/>
            <person name="Boldt J."/>
            <person name="Bunk B."/>
            <person name="Haeckl F.J.F.P.J."/>
            <person name="Gunesch A.P."/>
            <person name="Birkelbach J."/>
            <person name="Nuebel U."/>
            <person name="Pietschmann T."/>
            <person name="Bach T."/>
            <person name="Mueller R."/>
        </authorList>
    </citation>
    <scope>NUCLEOTIDE SEQUENCE [LARGE SCALE GENOMIC DNA]</scope>
    <source>
        <strain evidence="8 9">MSr12523</strain>
    </source>
</reference>
<evidence type="ECO:0000256" key="2">
    <source>
        <dbReference type="ARBA" id="ARBA00023015"/>
    </source>
</evidence>
<keyword evidence="3" id="KW-0731">Sigma factor</keyword>
<keyword evidence="9" id="KW-1185">Reference proteome</keyword>
<dbReference type="PANTHER" id="PTHR43133">
    <property type="entry name" value="RNA POLYMERASE ECF-TYPE SIGMA FACTO"/>
    <property type="match status" value="1"/>
</dbReference>
<dbReference type="SUPFAM" id="SSF88946">
    <property type="entry name" value="Sigma2 domain of RNA polymerase sigma factors"/>
    <property type="match status" value="1"/>
</dbReference>